<comment type="subcellular location">
    <subcellularLocation>
        <location evidence="1">Cell inner membrane</location>
        <topology evidence="1">Single-pass membrane protein</topology>
    </subcellularLocation>
</comment>
<dbReference type="GO" id="GO:0005886">
    <property type="term" value="C:plasma membrane"/>
    <property type="evidence" value="ECO:0007669"/>
    <property type="project" value="UniProtKB-SubCell"/>
</dbReference>
<evidence type="ECO:0000256" key="6">
    <source>
        <dbReference type="ARBA" id="ARBA00023136"/>
    </source>
</evidence>
<sequence>MKKKVKTRRVCLASLLLAIGAIVIVVISNLLISRYGRYSFDVLNETPPVYCAILLGTSKYLRGGRRNLYYTYRIEAAKRLYKSGGCRKIIVSGDNGTRQYNEPRNMRKDLIKAGVPQEDIISDYAGFRTLDSIIRFKKVFGRQRGVVISQKFHNERAIYIGRAYGIELYGYNAQDIGARSGLKTRLREVLSRVMCVLDVELLHTGPRFLGKQIKV</sequence>
<dbReference type="EMBL" id="MTKO01000076">
    <property type="protein sequence ID" value="RWX45566.1"/>
    <property type="molecule type" value="Genomic_DNA"/>
</dbReference>
<dbReference type="AlphaFoldDB" id="A0A444IXM5"/>
<keyword evidence="11" id="KW-1185">Reference proteome</keyword>
<comment type="function">
    <text evidence="7">Participates in the barrier function of the cell envelope.</text>
</comment>
<dbReference type="CDD" id="cd06259">
    <property type="entry name" value="YdcF-like"/>
    <property type="match status" value="1"/>
</dbReference>
<dbReference type="Pfam" id="PF02698">
    <property type="entry name" value="DUF218"/>
    <property type="match status" value="1"/>
</dbReference>
<evidence type="ECO:0000256" key="3">
    <source>
        <dbReference type="ARBA" id="ARBA00022519"/>
    </source>
</evidence>
<comment type="caution">
    <text evidence="10">The sequence shown here is derived from an EMBL/GenBank/DDBJ whole genome shotgun (WGS) entry which is preliminary data.</text>
</comment>
<dbReference type="PANTHER" id="PTHR30336:SF0">
    <property type="entry name" value="PROTEIN SANA"/>
    <property type="match status" value="1"/>
</dbReference>
<dbReference type="InterPro" id="IPR051599">
    <property type="entry name" value="Cell_Envelope_Assoc"/>
</dbReference>
<protein>
    <submittedName>
        <fullName evidence="10">SanA protein</fullName>
    </submittedName>
</protein>
<organism evidence="10 11">
    <name type="scientific">Candidatus Electrothrix aarhusensis</name>
    <dbReference type="NCBI Taxonomy" id="1859131"/>
    <lineage>
        <taxon>Bacteria</taxon>
        <taxon>Pseudomonadati</taxon>
        <taxon>Thermodesulfobacteriota</taxon>
        <taxon>Desulfobulbia</taxon>
        <taxon>Desulfobulbales</taxon>
        <taxon>Desulfobulbaceae</taxon>
        <taxon>Candidatus Electrothrix</taxon>
    </lineage>
</organism>
<keyword evidence="2" id="KW-1003">Cell membrane</keyword>
<evidence type="ECO:0000256" key="4">
    <source>
        <dbReference type="ARBA" id="ARBA00022692"/>
    </source>
</evidence>
<evidence type="ECO:0000259" key="9">
    <source>
        <dbReference type="Pfam" id="PF02698"/>
    </source>
</evidence>
<evidence type="ECO:0000256" key="1">
    <source>
        <dbReference type="ARBA" id="ARBA00004377"/>
    </source>
</evidence>
<evidence type="ECO:0000256" key="8">
    <source>
        <dbReference type="SAM" id="Phobius"/>
    </source>
</evidence>
<gene>
    <name evidence="10" type="ORF">H206_02102</name>
</gene>
<keyword evidence="4 8" id="KW-0812">Transmembrane</keyword>
<accession>A0A444IXM5</accession>
<name>A0A444IXM5_9BACT</name>
<evidence type="ECO:0000256" key="7">
    <source>
        <dbReference type="ARBA" id="ARBA00037355"/>
    </source>
</evidence>
<dbReference type="PANTHER" id="PTHR30336">
    <property type="entry name" value="INNER MEMBRANE PROTEIN, PROBABLE PERMEASE"/>
    <property type="match status" value="1"/>
</dbReference>
<keyword evidence="3" id="KW-0997">Cell inner membrane</keyword>
<evidence type="ECO:0000313" key="10">
    <source>
        <dbReference type="EMBL" id="RWX45566.1"/>
    </source>
</evidence>
<dbReference type="Proteomes" id="UP000287853">
    <property type="component" value="Unassembled WGS sequence"/>
</dbReference>
<proteinExistence type="predicted"/>
<feature type="transmembrane region" description="Helical" evidence="8">
    <location>
        <begin position="12"/>
        <end position="32"/>
    </location>
</feature>
<evidence type="ECO:0000313" key="11">
    <source>
        <dbReference type="Proteomes" id="UP000287853"/>
    </source>
</evidence>
<reference evidence="10 11" key="1">
    <citation type="submission" date="2017-01" db="EMBL/GenBank/DDBJ databases">
        <title>The cable genome- insights into the physiology and evolution of filamentous bacteria capable of sulfide oxidation via long distance electron transfer.</title>
        <authorList>
            <person name="Schreiber L."/>
            <person name="Bjerg J.T."/>
            <person name="Boggild A."/>
            <person name="Van De Vossenberg J."/>
            <person name="Meysman F."/>
            <person name="Nielsen L.P."/>
            <person name="Schramm A."/>
            <person name="Kjeldsen K.U."/>
        </authorList>
    </citation>
    <scope>NUCLEOTIDE SEQUENCE [LARGE SCALE GENOMIC DNA]</scope>
    <source>
        <strain evidence="10">MCF</strain>
    </source>
</reference>
<evidence type="ECO:0000256" key="2">
    <source>
        <dbReference type="ARBA" id="ARBA00022475"/>
    </source>
</evidence>
<dbReference type="InterPro" id="IPR003848">
    <property type="entry name" value="DUF218"/>
</dbReference>
<keyword evidence="6 8" id="KW-0472">Membrane</keyword>
<feature type="domain" description="DUF218" evidence="9">
    <location>
        <begin position="68"/>
        <end position="168"/>
    </location>
</feature>
<evidence type="ECO:0000256" key="5">
    <source>
        <dbReference type="ARBA" id="ARBA00022989"/>
    </source>
</evidence>
<keyword evidence="5 8" id="KW-1133">Transmembrane helix</keyword>